<organism evidence="3 4">
    <name type="scientific">Marivirga sericea</name>
    <dbReference type="NCBI Taxonomy" id="1028"/>
    <lineage>
        <taxon>Bacteria</taxon>
        <taxon>Pseudomonadati</taxon>
        <taxon>Bacteroidota</taxon>
        <taxon>Cytophagia</taxon>
        <taxon>Cytophagales</taxon>
        <taxon>Marivirgaceae</taxon>
        <taxon>Marivirga</taxon>
    </lineage>
</organism>
<evidence type="ECO:0000313" key="4">
    <source>
        <dbReference type="Proteomes" id="UP000193804"/>
    </source>
</evidence>
<proteinExistence type="predicted"/>
<comment type="cofactor">
    <cofactor evidence="2">
        <name>Mn(2+)</name>
        <dbReference type="ChEBI" id="CHEBI:29035"/>
    </cofactor>
    <text evidence="2">The Mn(2+) ion enhances activity.</text>
</comment>
<reference evidence="4" key="1">
    <citation type="submission" date="2017-04" db="EMBL/GenBank/DDBJ databases">
        <authorList>
            <person name="Varghese N."/>
            <person name="Submissions S."/>
        </authorList>
    </citation>
    <scope>NUCLEOTIDE SEQUENCE [LARGE SCALE GENOMIC DNA]</scope>
    <source>
        <strain evidence="4">DSM 4125</strain>
    </source>
</reference>
<gene>
    <name evidence="3" type="ORF">SAMN05661096_02414</name>
</gene>
<keyword evidence="1 3" id="KW-0378">Hydrolase</keyword>
<dbReference type="InterPro" id="IPR002933">
    <property type="entry name" value="Peptidase_M20"/>
</dbReference>
<feature type="binding site" evidence="2">
    <location>
        <position position="134"/>
    </location>
    <ligand>
        <name>Mn(2+)</name>
        <dbReference type="ChEBI" id="CHEBI:29035"/>
        <label>2</label>
    </ligand>
</feature>
<name>A0A1X7K610_9BACT</name>
<dbReference type="InterPro" id="IPR017439">
    <property type="entry name" value="Amidohydrolase"/>
</dbReference>
<feature type="binding site" evidence="2">
    <location>
        <position position="196"/>
    </location>
    <ligand>
        <name>Mn(2+)</name>
        <dbReference type="ChEBI" id="CHEBI:29035"/>
        <label>2</label>
    </ligand>
</feature>
<dbReference type="Proteomes" id="UP000193804">
    <property type="component" value="Unassembled WGS sequence"/>
</dbReference>
<feature type="binding site" evidence="2">
    <location>
        <position position="170"/>
    </location>
    <ligand>
        <name>Mn(2+)</name>
        <dbReference type="ChEBI" id="CHEBI:29035"/>
        <label>2</label>
    </ligand>
</feature>
<sequence>MLINMNLRGWFILLMLSFTILNGCINKNESNNYLRIEKTTDEIRTKLVALRRDFHENPELAGNEVRSAKIIAKYLEELGLEVKTDIAGNGVIGILHGESAGRNIAWRADMDALPNDFLDDVPFKSKNEGVQHGCGHDVHMAIGLGIAEVLAKNRDLLSGTIYFIFQPEEEPFKGAKNIVQTKDFLNMNLDEIYTLHVTALPVGKIMTKANELYAYQKRIKLSFKKSISQKELKDLYEKIRIETLRTVDGNKPWEIPLAFDTTRGLSNANTMFKDYFFMEENFVIHEESNQWELLADAYETKKSNVSNILSNIIEVINSSGYEDKFISASFIQENPTVMNDEKLTSETSRFLENRFGSELLMQDYGQIPYFNDDFIYFQEKIPGVYFLLGGSNKEKEINAMNHAPNFRVDEECIRVGVKTFSSLMLNRAESEK</sequence>
<accession>A0A1X7K610</accession>
<dbReference type="AlphaFoldDB" id="A0A1X7K610"/>
<feature type="binding site" evidence="2">
    <location>
        <position position="402"/>
    </location>
    <ligand>
        <name>Mn(2+)</name>
        <dbReference type="ChEBI" id="CHEBI:29035"/>
        <label>2</label>
    </ligand>
</feature>
<dbReference type="GO" id="GO:0016787">
    <property type="term" value="F:hydrolase activity"/>
    <property type="evidence" value="ECO:0007669"/>
    <property type="project" value="UniProtKB-KW"/>
</dbReference>
<evidence type="ECO:0000313" key="3">
    <source>
        <dbReference type="EMBL" id="SMG36219.1"/>
    </source>
</evidence>
<evidence type="ECO:0000256" key="2">
    <source>
        <dbReference type="PIRSR" id="PIRSR005962-1"/>
    </source>
</evidence>
<dbReference type="PANTHER" id="PTHR11014:SF63">
    <property type="entry name" value="METALLOPEPTIDASE, PUTATIVE (AFU_ORTHOLOGUE AFUA_6G09600)-RELATED"/>
    <property type="match status" value="1"/>
</dbReference>
<keyword evidence="2" id="KW-0464">Manganese</keyword>
<protein>
    <submittedName>
        <fullName evidence="3">Amidohydrolase</fullName>
    </submittedName>
</protein>
<keyword evidence="4" id="KW-1185">Reference proteome</keyword>
<dbReference type="STRING" id="1028.SAMN05661096_02414"/>
<dbReference type="GO" id="GO:0046872">
    <property type="term" value="F:metal ion binding"/>
    <property type="evidence" value="ECO:0007669"/>
    <property type="project" value="UniProtKB-KW"/>
</dbReference>
<dbReference type="PIRSF" id="PIRSF005962">
    <property type="entry name" value="Pept_M20D_amidohydro"/>
    <property type="match status" value="1"/>
</dbReference>
<keyword evidence="2" id="KW-0479">Metal-binding</keyword>
<dbReference type="PANTHER" id="PTHR11014">
    <property type="entry name" value="PEPTIDASE M20 FAMILY MEMBER"/>
    <property type="match status" value="1"/>
</dbReference>
<dbReference type="SUPFAM" id="SSF53187">
    <property type="entry name" value="Zn-dependent exopeptidases"/>
    <property type="match status" value="1"/>
</dbReference>
<dbReference type="EMBL" id="FXAW01000004">
    <property type="protein sequence ID" value="SMG36219.1"/>
    <property type="molecule type" value="Genomic_DNA"/>
</dbReference>
<dbReference type="Gene3D" id="3.30.70.360">
    <property type="match status" value="1"/>
</dbReference>
<feature type="binding site" evidence="2">
    <location>
        <position position="136"/>
    </location>
    <ligand>
        <name>Mn(2+)</name>
        <dbReference type="ChEBI" id="CHEBI:29035"/>
        <label>2</label>
    </ligand>
</feature>
<dbReference type="Pfam" id="PF01546">
    <property type="entry name" value="Peptidase_M20"/>
    <property type="match status" value="1"/>
</dbReference>
<evidence type="ECO:0000256" key="1">
    <source>
        <dbReference type="ARBA" id="ARBA00022801"/>
    </source>
</evidence>
<dbReference type="NCBIfam" id="TIGR01891">
    <property type="entry name" value="amidohydrolases"/>
    <property type="match status" value="1"/>
</dbReference>
<dbReference type="Gene3D" id="3.40.630.10">
    <property type="entry name" value="Zn peptidases"/>
    <property type="match status" value="1"/>
</dbReference>